<keyword evidence="2" id="KW-0472">Membrane</keyword>
<feature type="region of interest" description="Disordered" evidence="1">
    <location>
        <begin position="591"/>
        <end position="644"/>
    </location>
</feature>
<feature type="compositionally biased region" description="Polar residues" evidence="1">
    <location>
        <begin position="367"/>
        <end position="383"/>
    </location>
</feature>
<gene>
    <name evidence="3" type="ORF">BDZ90DRAFT_225563</name>
</gene>
<dbReference type="GeneID" id="37026497"/>
<dbReference type="OrthoDB" id="3367072at2759"/>
<dbReference type="EMBL" id="KZ819662">
    <property type="protein sequence ID" value="PWN30941.1"/>
    <property type="molecule type" value="Genomic_DNA"/>
</dbReference>
<accession>A0A316V330</accession>
<keyword evidence="4" id="KW-1185">Reference proteome</keyword>
<feature type="compositionally biased region" description="Basic residues" evidence="1">
    <location>
        <begin position="822"/>
        <end position="831"/>
    </location>
</feature>
<feature type="region of interest" description="Disordered" evidence="1">
    <location>
        <begin position="364"/>
        <end position="405"/>
    </location>
</feature>
<feature type="compositionally biased region" description="Polar residues" evidence="1">
    <location>
        <begin position="82"/>
        <end position="92"/>
    </location>
</feature>
<keyword evidence="2" id="KW-1133">Transmembrane helix</keyword>
<feature type="compositionally biased region" description="Low complexity" evidence="1">
    <location>
        <begin position="1048"/>
        <end position="1058"/>
    </location>
</feature>
<dbReference type="STRING" id="1569628.A0A316V330"/>
<evidence type="ECO:0000256" key="2">
    <source>
        <dbReference type="SAM" id="Phobius"/>
    </source>
</evidence>
<feature type="compositionally biased region" description="Low complexity" evidence="1">
    <location>
        <begin position="93"/>
        <end position="112"/>
    </location>
</feature>
<evidence type="ECO:0000256" key="1">
    <source>
        <dbReference type="SAM" id="MobiDB-lite"/>
    </source>
</evidence>
<feature type="region of interest" description="Disordered" evidence="1">
    <location>
        <begin position="422"/>
        <end position="441"/>
    </location>
</feature>
<dbReference type="Proteomes" id="UP000245884">
    <property type="component" value="Unassembled WGS sequence"/>
</dbReference>
<sequence>MQPQVVATSDSSHHASARVGVSPSSAAPAASTAAASQPVVASSAVQSTPTADSSAAFPAAQAVSSTSAPAQSPASSSAASQTEVVSSTVQALTSASTTPSPSSTIGTSDDMSSSLSATSAAASSSLDALSSSSLLASASTAEASAASATSTPHKISLAHNTPLMVFVILGSIIGGATVLFGLAWLCKRSSLGPTRSRKQKALSGNWSPGAGSSKFSPSSEIPEILFTQKPSYSAAVFPERPPPAMPPSFAENNYSNTYYPSYGRQNAPGGPQRQQGWELFDRPLEMQPVVFSPLVDGAGAVRPNAPRRPTFIQKALQQPERGATLDLEARLSHEEQAREIVEEGASRSNTTSSTKSTTSAILHALGLTNSTSNGKGKHSSWSTRIRRKSTSVPDDSDFEGTIGAPDKEVPRAHRVKKGRRFACDVTSGEEDSSPEDGPPPMPAWPPRQYGLGMYASQSTNSTPKTPGMAGMGAGGGRRSAPMDRFHSMPIAGHSSTVPGRQLLVAPGLTPVSESNAADVLGAFARLQRQHQVQALNEDDLNRRASAPPAQDREAAVKDKVTTWWTGSWDAEWPSPTASQRELGTVPEGLLSPRSIEIPAPSSTFAHSDREEEEEVEVVAGEAQPSSPSSISSQEVETPPSSLTRDEYMLRAQNSLKRMTSIRPNFAPATTLDSWLDAANGPRDWMKDSNVIIEEEDDNVAAEREAADMEAATMVGGDEVGLGYVGEPKLGYQGSLKSPMVLTNDLPSDFFVESDDEDYRALRNKSSASTLRSSNSNATLRSSMSKRNLRAAASHEFMGGVATPRLGHRSSVASLDGHSYSSHGHKLPKSVRKQRSFRQQQLQEKRLSLAVGDSPDYYIDSDGYEVRKVSGLSSVAQPARASLVVRKESIRGQTSDVSDYECEAEEEKHYHHQQLAVPEPTALSEYEAIFARSSESFYAPEVAAAVAAAGDVRKLRGKSSQRALKTARSMSCIEEVDRALMALAIKRQALAQSQSKLGSGKVRRQHGRRAVSTGQRAFSSGLARPQSHGHHHQPAPPPIKPRYGHVAGDASPSSSSDSDISVRRWGRPTSSHDDDADDISALPYISGSDDDDEFDGGDYSVGNITIGPYAGMASTHGAIADWNAAKRRRGARGPMQMYGNGFAAGPGRMRVASAGVVAAR</sequence>
<feature type="compositionally biased region" description="Polar residues" evidence="1">
    <location>
        <begin position="1"/>
        <end position="10"/>
    </location>
</feature>
<dbReference type="RefSeq" id="XP_025365553.1">
    <property type="nucleotide sequence ID" value="XM_025504674.1"/>
</dbReference>
<dbReference type="AlphaFoldDB" id="A0A316V330"/>
<organism evidence="3 4">
    <name type="scientific">Jaminaea rosea</name>
    <dbReference type="NCBI Taxonomy" id="1569628"/>
    <lineage>
        <taxon>Eukaryota</taxon>
        <taxon>Fungi</taxon>
        <taxon>Dikarya</taxon>
        <taxon>Basidiomycota</taxon>
        <taxon>Ustilaginomycotina</taxon>
        <taxon>Exobasidiomycetes</taxon>
        <taxon>Microstromatales</taxon>
        <taxon>Microstromatales incertae sedis</taxon>
        <taxon>Jaminaea</taxon>
    </lineage>
</organism>
<feature type="region of interest" description="Disordered" evidence="1">
    <location>
        <begin position="810"/>
        <end position="831"/>
    </location>
</feature>
<reference evidence="3 4" key="1">
    <citation type="journal article" date="2018" name="Mol. Biol. Evol.">
        <title>Broad Genomic Sampling Reveals a Smut Pathogenic Ancestry of the Fungal Clade Ustilaginomycotina.</title>
        <authorList>
            <person name="Kijpornyongpan T."/>
            <person name="Mondo S.J."/>
            <person name="Barry K."/>
            <person name="Sandor L."/>
            <person name="Lee J."/>
            <person name="Lipzen A."/>
            <person name="Pangilinan J."/>
            <person name="LaButti K."/>
            <person name="Hainaut M."/>
            <person name="Henrissat B."/>
            <person name="Grigoriev I.V."/>
            <person name="Spatafora J.W."/>
            <person name="Aime M.C."/>
        </authorList>
    </citation>
    <scope>NUCLEOTIDE SEQUENCE [LARGE SCALE GENOMIC DNA]</scope>
    <source>
        <strain evidence="3 4">MCA 5214</strain>
    </source>
</reference>
<proteinExistence type="predicted"/>
<protein>
    <submittedName>
        <fullName evidence="3">Uncharacterized protein</fullName>
    </submittedName>
</protein>
<evidence type="ECO:0000313" key="4">
    <source>
        <dbReference type="Proteomes" id="UP000245884"/>
    </source>
</evidence>
<keyword evidence="2" id="KW-0812">Transmembrane</keyword>
<feature type="compositionally biased region" description="Low complexity" evidence="1">
    <location>
        <begin position="17"/>
        <end position="81"/>
    </location>
</feature>
<feature type="region of interest" description="Disordered" evidence="1">
    <location>
        <begin position="195"/>
        <end position="218"/>
    </location>
</feature>
<feature type="region of interest" description="Disordered" evidence="1">
    <location>
        <begin position="991"/>
        <end position="1080"/>
    </location>
</feature>
<evidence type="ECO:0000313" key="3">
    <source>
        <dbReference type="EMBL" id="PWN30941.1"/>
    </source>
</evidence>
<feature type="region of interest" description="Disordered" evidence="1">
    <location>
        <begin position="1"/>
        <end position="112"/>
    </location>
</feature>
<name>A0A316V330_9BASI</name>
<feature type="compositionally biased region" description="Polar residues" evidence="1">
    <location>
        <begin position="633"/>
        <end position="642"/>
    </location>
</feature>
<feature type="transmembrane region" description="Helical" evidence="2">
    <location>
        <begin position="163"/>
        <end position="185"/>
    </location>
</feature>